<dbReference type="HOGENOM" id="CLU_972991_0_0_9"/>
<dbReference type="PANTHER" id="PTHR43308:SF5">
    <property type="entry name" value="S-LAYER PROTEIN _ PEPTIDOGLYCAN ENDO-BETA-N-ACETYLGLUCOSAMINIDASE"/>
    <property type="match status" value="1"/>
</dbReference>
<dbReference type="Proteomes" id="UP000001626">
    <property type="component" value="Chromosome"/>
</dbReference>
<feature type="domain" description="SLH" evidence="2">
    <location>
        <begin position="166"/>
        <end position="224"/>
    </location>
</feature>
<dbReference type="Pfam" id="PF00395">
    <property type="entry name" value="SLH"/>
    <property type="match status" value="3"/>
</dbReference>
<dbReference type="KEGG" id="ttm:Tthe_0752"/>
<proteinExistence type="predicted"/>
<dbReference type="AlphaFoldDB" id="D9TLI2"/>
<name>D9TLI2_THETC</name>
<dbReference type="InterPro" id="IPR051465">
    <property type="entry name" value="Cell_Envelope_Struct_Comp"/>
</dbReference>
<dbReference type="PANTHER" id="PTHR43308">
    <property type="entry name" value="OUTER MEMBRANE PROTEIN ALPHA-RELATED"/>
    <property type="match status" value="1"/>
</dbReference>
<keyword evidence="4" id="KW-1185">Reference proteome</keyword>
<dbReference type="InterPro" id="IPR001119">
    <property type="entry name" value="SLH_dom"/>
</dbReference>
<accession>D9TLI2</accession>
<dbReference type="STRING" id="580327.Tthe_0752"/>
<dbReference type="eggNOG" id="COG5492">
    <property type="taxonomic scope" value="Bacteria"/>
</dbReference>
<feature type="domain" description="SLH" evidence="2">
    <location>
        <begin position="102"/>
        <end position="165"/>
    </location>
</feature>
<reference evidence="3 4" key="1">
    <citation type="submission" date="2010-08" db="EMBL/GenBank/DDBJ databases">
        <title>Complete sequence of Thermoanaerobacterium thermosaccharolyticum DSM 571.</title>
        <authorList>
            <consortium name="US DOE Joint Genome Institute"/>
            <person name="Lucas S."/>
            <person name="Copeland A."/>
            <person name="Lapidus A."/>
            <person name="Cheng J.-F."/>
            <person name="Bruce D."/>
            <person name="Goodwin L."/>
            <person name="Pitluck S."/>
            <person name="Teshima H."/>
            <person name="Detter J.C."/>
            <person name="Han C."/>
            <person name="Tapia R."/>
            <person name="Land M."/>
            <person name="Hauser L."/>
            <person name="Chang Y.-J."/>
            <person name="Jeffries C."/>
            <person name="Kyrpides N."/>
            <person name="Ivanova N."/>
            <person name="Mikhailova N."/>
            <person name="Hemme C.L."/>
            <person name="Woyke T."/>
        </authorList>
    </citation>
    <scope>NUCLEOTIDE SEQUENCE [LARGE SCALE GENOMIC DNA]</scope>
    <source>
        <strain evidence="4">ATCC 7956 / DSM 571 / NCIMB 9385 / NCA 3814 / NCTC 13789 / WDCM 00135 / 2032</strain>
    </source>
</reference>
<dbReference type="PROSITE" id="PS51272">
    <property type="entry name" value="SLH"/>
    <property type="match status" value="3"/>
</dbReference>
<evidence type="ECO:0000256" key="1">
    <source>
        <dbReference type="ARBA" id="ARBA00022737"/>
    </source>
</evidence>
<sequence>MSKIGNDVTLSVKDNGKPNVSNYVPLSNTIDISIKSDSGNVALAKPVEVTLNISKANDPRKVAVYYYNEETNKWEYVGGKVDEDDNTITFSATHFSQYAALEYDKTFDDIKNNWAKDDIEVLASRHIVEGMTDTQYAPNKTVTRAEFASMILRLLNIKEEPYNGEFSDVKSGDWYANAIEAAYKAGIIEGDGKNMRPNDNITREEMTAIAMRAYEMLTSYKEENINNTTFNDDKDISDWAKNVVANAIKVGIINGEPNNLFAPKGIATRAEAAAIIYGLLDESGNI</sequence>
<evidence type="ECO:0000313" key="4">
    <source>
        <dbReference type="Proteomes" id="UP000001626"/>
    </source>
</evidence>
<protein>
    <submittedName>
        <fullName evidence="3">S-layer domain protein</fullName>
    </submittedName>
</protein>
<keyword evidence="1" id="KW-0677">Repeat</keyword>
<organism evidence="3 4">
    <name type="scientific">Thermoanaerobacterium thermosaccharolyticum (strain ATCC 7956 / DSM 571 / NCIMB 9385 / NCA 3814 / NCTC 13789 / WDCM 00135 / 2032)</name>
    <name type="common">Clostridium thermosaccharolyticum</name>
    <dbReference type="NCBI Taxonomy" id="580327"/>
    <lineage>
        <taxon>Bacteria</taxon>
        <taxon>Bacillati</taxon>
        <taxon>Bacillota</taxon>
        <taxon>Clostridia</taxon>
        <taxon>Thermoanaerobacterales</taxon>
        <taxon>Thermoanaerobacteraceae</taxon>
        <taxon>Thermoanaerobacterium</taxon>
    </lineage>
</organism>
<dbReference type="EMBL" id="CP002171">
    <property type="protein sequence ID" value="ADL68307.1"/>
    <property type="molecule type" value="Genomic_DNA"/>
</dbReference>
<gene>
    <name evidence="3" type="ordered locus">Tthe_0752</name>
</gene>
<feature type="domain" description="SLH" evidence="2">
    <location>
        <begin position="227"/>
        <end position="286"/>
    </location>
</feature>
<evidence type="ECO:0000259" key="2">
    <source>
        <dbReference type="PROSITE" id="PS51272"/>
    </source>
</evidence>
<evidence type="ECO:0000313" key="3">
    <source>
        <dbReference type="EMBL" id="ADL68307.1"/>
    </source>
</evidence>